<evidence type="ECO:0000259" key="2">
    <source>
        <dbReference type="Pfam" id="PF01266"/>
    </source>
</evidence>
<feature type="domain" description="FAD dependent oxidoreductase" evidence="2">
    <location>
        <begin position="37"/>
        <end position="413"/>
    </location>
</feature>
<organism evidence="3 4">
    <name type="scientific">Plectosphaerella plurivora</name>
    <dbReference type="NCBI Taxonomy" id="936078"/>
    <lineage>
        <taxon>Eukaryota</taxon>
        <taxon>Fungi</taxon>
        <taxon>Dikarya</taxon>
        <taxon>Ascomycota</taxon>
        <taxon>Pezizomycotina</taxon>
        <taxon>Sordariomycetes</taxon>
        <taxon>Hypocreomycetidae</taxon>
        <taxon>Glomerellales</taxon>
        <taxon>Plectosphaerellaceae</taxon>
        <taxon>Plectosphaerella</taxon>
    </lineage>
</organism>
<dbReference type="InterPro" id="IPR036188">
    <property type="entry name" value="FAD/NAD-bd_sf"/>
</dbReference>
<dbReference type="PANTHER" id="PTHR13847:SF279">
    <property type="entry name" value="FAD DEPENDENT OXIDOREDUCTASE DOMAIN-CONTAINING PROTEIN-RELATED"/>
    <property type="match status" value="1"/>
</dbReference>
<dbReference type="Gene3D" id="3.30.9.10">
    <property type="entry name" value="D-Amino Acid Oxidase, subunit A, domain 2"/>
    <property type="match status" value="1"/>
</dbReference>
<evidence type="ECO:0000313" key="4">
    <source>
        <dbReference type="Proteomes" id="UP000770015"/>
    </source>
</evidence>
<feature type="region of interest" description="Disordered" evidence="1">
    <location>
        <begin position="1"/>
        <end position="28"/>
    </location>
</feature>
<gene>
    <name evidence="3" type="ORF">F5X68DRAFT_175850</name>
</gene>
<accession>A0A9P8V2T1</accession>
<dbReference type="PANTHER" id="PTHR13847">
    <property type="entry name" value="SARCOSINE DEHYDROGENASE-RELATED"/>
    <property type="match status" value="1"/>
</dbReference>
<dbReference type="InterPro" id="IPR006076">
    <property type="entry name" value="FAD-dep_OxRdtase"/>
</dbReference>
<dbReference type="EMBL" id="JAGSXJ010000031">
    <property type="protein sequence ID" value="KAH6669630.1"/>
    <property type="molecule type" value="Genomic_DNA"/>
</dbReference>
<protein>
    <submittedName>
        <fullName evidence="3">FAD dependent oxidoreductase</fullName>
    </submittedName>
</protein>
<evidence type="ECO:0000256" key="1">
    <source>
        <dbReference type="SAM" id="MobiDB-lite"/>
    </source>
</evidence>
<dbReference type="OrthoDB" id="429143at2759"/>
<name>A0A9P8V2T1_9PEZI</name>
<dbReference type="AlphaFoldDB" id="A0A9P8V2T1"/>
<dbReference type="SUPFAM" id="SSF51905">
    <property type="entry name" value="FAD/NAD(P)-binding domain"/>
    <property type="match status" value="1"/>
</dbReference>
<dbReference type="GO" id="GO:0005737">
    <property type="term" value="C:cytoplasm"/>
    <property type="evidence" value="ECO:0007669"/>
    <property type="project" value="TreeGrafter"/>
</dbReference>
<dbReference type="Pfam" id="PF01266">
    <property type="entry name" value="DAO"/>
    <property type="match status" value="1"/>
</dbReference>
<sequence length="456" mass="49612">MASPPVPHPHGMGSFWRESPGNLNDHRTTENLPAEADIVIIGGGFAGAASATHLIDHPTFTESKPSIVVLEARQLCSGATGRNGGHLKPDSYSFISVLAERYGLKAAAEVANFEAANVHAVTDLIRRKKIDCDFVLTRAIDVDMSTAIHRRLKTRLTELANAGVEASKNTYCGSEDHAERLSGVKGAKGMMSFTAGHLWPYKLIHALFSDAVMRGVNLQTHTPATSMTEAGDGSWAIETPRGTIRAKKVIVATNAYTAALLPEYKNKIIPYRGAVAHIKTPGPAPFLPNTYTLRFSNWDFDYLIPRPDGSIIVGGARSAYLHDKQSWYGNVDDSGIIASTRTYFEGYMQRHFHGWENSGAYVVDTWSGIMGYSADRLPRLGPVPGRSGVFIMAGFTGHGMPQVLLCSKGVADMVMSGIAFKDTGIPSLFEESVERLIDPRNLVEEIHTKNFPKANL</sequence>
<reference evidence="3" key="1">
    <citation type="journal article" date="2021" name="Nat. Commun.">
        <title>Genetic determinants of endophytism in the Arabidopsis root mycobiome.</title>
        <authorList>
            <person name="Mesny F."/>
            <person name="Miyauchi S."/>
            <person name="Thiergart T."/>
            <person name="Pickel B."/>
            <person name="Atanasova L."/>
            <person name="Karlsson M."/>
            <person name="Huettel B."/>
            <person name="Barry K.W."/>
            <person name="Haridas S."/>
            <person name="Chen C."/>
            <person name="Bauer D."/>
            <person name="Andreopoulos W."/>
            <person name="Pangilinan J."/>
            <person name="LaButti K."/>
            <person name="Riley R."/>
            <person name="Lipzen A."/>
            <person name="Clum A."/>
            <person name="Drula E."/>
            <person name="Henrissat B."/>
            <person name="Kohler A."/>
            <person name="Grigoriev I.V."/>
            <person name="Martin F.M."/>
            <person name="Hacquard S."/>
        </authorList>
    </citation>
    <scope>NUCLEOTIDE SEQUENCE</scope>
    <source>
        <strain evidence="3">MPI-SDFR-AT-0117</strain>
    </source>
</reference>
<dbReference type="Proteomes" id="UP000770015">
    <property type="component" value="Unassembled WGS sequence"/>
</dbReference>
<proteinExistence type="predicted"/>
<dbReference type="Gene3D" id="3.50.50.60">
    <property type="entry name" value="FAD/NAD(P)-binding domain"/>
    <property type="match status" value="1"/>
</dbReference>
<comment type="caution">
    <text evidence="3">The sequence shown here is derived from an EMBL/GenBank/DDBJ whole genome shotgun (WGS) entry which is preliminary data.</text>
</comment>
<keyword evidence="4" id="KW-1185">Reference proteome</keyword>
<evidence type="ECO:0000313" key="3">
    <source>
        <dbReference type="EMBL" id="KAH6669630.1"/>
    </source>
</evidence>